<comment type="caution">
    <text evidence="2">The sequence shown here is derived from an EMBL/GenBank/DDBJ whole genome shotgun (WGS) entry which is preliminary data.</text>
</comment>
<evidence type="ECO:0000313" key="3">
    <source>
        <dbReference type="Proteomes" id="UP001218218"/>
    </source>
</evidence>
<proteinExistence type="predicted"/>
<protein>
    <submittedName>
        <fullName evidence="2">Uncharacterized protein</fullName>
    </submittedName>
</protein>
<gene>
    <name evidence="2" type="ORF">DFH08DRAFT_797633</name>
</gene>
<dbReference type="Proteomes" id="UP001218218">
    <property type="component" value="Unassembled WGS sequence"/>
</dbReference>
<organism evidence="2 3">
    <name type="scientific">Mycena albidolilacea</name>
    <dbReference type="NCBI Taxonomy" id="1033008"/>
    <lineage>
        <taxon>Eukaryota</taxon>
        <taxon>Fungi</taxon>
        <taxon>Dikarya</taxon>
        <taxon>Basidiomycota</taxon>
        <taxon>Agaricomycotina</taxon>
        <taxon>Agaricomycetes</taxon>
        <taxon>Agaricomycetidae</taxon>
        <taxon>Agaricales</taxon>
        <taxon>Marasmiineae</taxon>
        <taxon>Mycenaceae</taxon>
        <taxon>Mycena</taxon>
    </lineage>
</organism>
<feature type="compositionally biased region" description="Acidic residues" evidence="1">
    <location>
        <begin position="174"/>
        <end position="185"/>
    </location>
</feature>
<keyword evidence="3" id="KW-1185">Reference proteome</keyword>
<accession>A0AAD7F2U1</accession>
<evidence type="ECO:0000256" key="1">
    <source>
        <dbReference type="SAM" id="MobiDB-lite"/>
    </source>
</evidence>
<evidence type="ECO:0000313" key="2">
    <source>
        <dbReference type="EMBL" id="KAJ7366722.1"/>
    </source>
</evidence>
<feature type="region of interest" description="Disordered" evidence="1">
    <location>
        <begin position="149"/>
        <end position="185"/>
    </location>
</feature>
<feature type="region of interest" description="Disordered" evidence="1">
    <location>
        <begin position="52"/>
        <end position="131"/>
    </location>
</feature>
<feature type="compositionally biased region" description="Basic and acidic residues" evidence="1">
    <location>
        <begin position="112"/>
        <end position="123"/>
    </location>
</feature>
<name>A0AAD7F2U1_9AGAR</name>
<sequence length="222" mass="25061">MRSYNLRRYRVDFVFLSDDCDGKTRHSVVGSSWCSELKPELVYSIIYRQRGTNKPEHDWAESADGGNEDTGANHSEPDGNGDEVGPHNPGKGAEEEEDSNRSKSCNRRNVKPHPEQGDLREPPLGHIDPAGYRSGFFAVARHLQKVWGVEGDLQMPPEEQDEYGEYSRSHWSDDDGTDDDDDEYDGIAELIRLASLDPARPNSPFWKVVKSLQQKEQDSARA</sequence>
<reference evidence="2" key="1">
    <citation type="submission" date="2023-03" db="EMBL/GenBank/DDBJ databases">
        <title>Massive genome expansion in bonnet fungi (Mycena s.s.) driven by repeated elements and novel gene families across ecological guilds.</title>
        <authorList>
            <consortium name="Lawrence Berkeley National Laboratory"/>
            <person name="Harder C.B."/>
            <person name="Miyauchi S."/>
            <person name="Viragh M."/>
            <person name="Kuo A."/>
            <person name="Thoen E."/>
            <person name="Andreopoulos B."/>
            <person name="Lu D."/>
            <person name="Skrede I."/>
            <person name="Drula E."/>
            <person name="Henrissat B."/>
            <person name="Morin E."/>
            <person name="Kohler A."/>
            <person name="Barry K."/>
            <person name="LaButti K."/>
            <person name="Morin E."/>
            <person name="Salamov A."/>
            <person name="Lipzen A."/>
            <person name="Mereny Z."/>
            <person name="Hegedus B."/>
            <person name="Baldrian P."/>
            <person name="Stursova M."/>
            <person name="Weitz H."/>
            <person name="Taylor A."/>
            <person name="Grigoriev I.V."/>
            <person name="Nagy L.G."/>
            <person name="Martin F."/>
            <person name="Kauserud H."/>
        </authorList>
    </citation>
    <scope>NUCLEOTIDE SEQUENCE</scope>
    <source>
        <strain evidence="2">CBHHK002</strain>
    </source>
</reference>
<dbReference type="AlphaFoldDB" id="A0AAD7F2U1"/>
<dbReference type="EMBL" id="JARIHO010000002">
    <property type="protein sequence ID" value="KAJ7366722.1"/>
    <property type="molecule type" value="Genomic_DNA"/>
</dbReference>